<dbReference type="KEGG" id="lpk:LACPI_1307"/>
<dbReference type="AlphaFoldDB" id="A0A0D6DXL6"/>
<evidence type="ECO:0000259" key="1">
    <source>
        <dbReference type="Pfam" id="PF19789"/>
    </source>
</evidence>
<dbReference type="HOGENOM" id="CLU_093427_0_0_9"/>
<dbReference type="Proteomes" id="UP000033166">
    <property type="component" value="Chromosome I"/>
</dbReference>
<dbReference type="RefSeq" id="WP_047915630.1">
    <property type="nucleotide sequence ID" value="NZ_LN774769.1"/>
</dbReference>
<dbReference type="STRING" id="1364.LP2241_30306"/>
<feature type="domain" description="DUF6273" evidence="1">
    <location>
        <begin position="81"/>
        <end position="250"/>
    </location>
</feature>
<organism evidence="2 3">
    <name type="scientific">Pseudolactococcus piscium MKFS47</name>
    <dbReference type="NCBI Taxonomy" id="297352"/>
    <lineage>
        <taxon>Bacteria</taxon>
        <taxon>Bacillati</taxon>
        <taxon>Bacillota</taxon>
        <taxon>Bacilli</taxon>
        <taxon>Lactobacillales</taxon>
        <taxon>Streptococcaceae</taxon>
        <taxon>Pseudolactococcus</taxon>
    </lineage>
</organism>
<proteinExistence type="predicted"/>
<reference evidence="3" key="1">
    <citation type="submission" date="2015-01" db="EMBL/GenBank/DDBJ databases">
        <authorList>
            <person name="Andreevskaya M."/>
        </authorList>
    </citation>
    <scope>NUCLEOTIDE SEQUENCE [LARGE SCALE GENOMIC DNA]</scope>
    <source>
        <strain evidence="3">MKFS47</strain>
    </source>
</reference>
<dbReference type="InterPro" id="IPR046240">
    <property type="entry name" value="DUF6273"/>
</dbReference>
<sequence length="281" mass="32210">MKRLKISKNGMKQGFKIFISLTVIWGVYALVQLNRQVTVKDIVFDNILSIINKLDGYTVYLKEKGGYEPYLVLSKNYNGYGNVLLLRKYLLDEERIFNEEKRWGAYYEDSKIDSYLNTEFKQTLSPLVQKQLVTSQLEITAESSVGSVGDDTISIPRQVFLLSHRELSLPKSGMTAKEGRRLLYMINTAHAIAKTKEGEALEYWLRTPYTEHDTTIWTFRSPLTPNYSALWDMGSRSLEVRSVRPAFCIKKDTKLERKEGIVPGKAVFVLKEDAKSNGGKR</sequence>
<dbReference type="EMBL" id="LN774769">
    <property type="protein sequence ID" value="CEN28507.1"/>
    <property type="molecule type" value="Genomic_DNA"/>
</dbReference>
<accession>A0A0D6DXL6</accession>
<evidence type="ECO:0000313" key="2">
    <source>
        <dbReference type="EMBL" id="CEN28507.1"/>
    </source>
</evidence>
<evidence type="ECO:0000313" key="3">
    <source>
        <dbReference type="Proteomes" id="UP000033166"/>
    </source>
</evidence>
<protein>
    <recommendedName>
        <fullName evidence="1">DUF6273 domain-containing protein</fullName>
    </recommendedName>
</protein>
<gene>
    <name evidence="2" type="ORF">LACPI_1307</name>
</gene>
<dbReference type="Pfam" id="PF19789">
    <property type="entry name" value="DUF6273"/>
    <property type="match status" value="1"/>
</dbReference>
<name>A0A0D6DXL6_9LACT</name>